<feature type="region of interest" description="Disordered" evidence="8">
    <location>
        <begin position="23"/>
        <end position="42"/>
    </location>
</feature>
<evidence type="ECO:0000256" key="5">
    <source>
        <dbReference type="ARBA" id="ARBA00023136"/>
    </source>
</evidence>
<evidence type="ECO:0000256" key="6">
    <source>
        <dbReference type="ARBA" id="ARBA00023170"/>
    </source>
</evidence>
<keyword evidence="7" id="KW-0325">Glycoprotein</keyword>
<organism evidence="10 11">
    <name type="scientific">Hibiscus sabdariffa</name>
    <name type="common">roselle</name>
    <dbReference type="NCBI Taxonomy" id="183260"/>
    <lineage>
        <taxon>Eukaryota</taxon>
        <taxon>Viridiplantae</taxon>
        <taxon>Streptophyta</taxon>
        <taxon>Embryophyta</taxon>
        <taxon>Tracheophyta</taxon>
        <taxon>Spermatophyta</taxon>
        <taxon>Magnoliopsida</taxon>
        <taxon>eudicotyledons</taxon>
        <taxon>Gunneridae</taxon>
        <taxon>Pentapetalae</taxon>
        <taxon>rosids</taxon>
        <taxon>malvids</taxon>
        <taxon>Malvales</taxon>
        <taxon>Malvaceae</taxon>
        <taxon>Malvoideae</taxon>
        <taxon>Hibiscus</taxon>
    </lineage>
</organism>
<name>A0ABR2CPN4_9ROSI</name>
<evidence type="ECO:0000256" key="2">
    <source>
        <dbReference type="ARBA" id="ARBA00022692"/>
    </source>
</evidence>
<accession>A0ABR2CPN4</accession>
<sequence length="112" mass="12646">MQSFNATSYSGNLGLCGAPLRTCPGDETPKPPNTINTKSITESDEESFEPLWFFTGMTAGFLIGFWGIFGSLLVNKSWRHRYFQMVNKSGDWIRLTVALNMAKLHRILRLRG</sequence>
<dbReference type="EMBL" id="JBBPBM010000046">
    <property type="protein sequence ID" value="KAK8521695.1"/>
    <property type="molecule type" value="Genomic_DNA"/>
</dbReference>
<reference evidence="10 11" key="1">
    <citation type="journal article" date="2024" name="G3 (Bethesda)">
        <title>Genome assembly of Hibiscus sabdariffa L. provides insights into metabolisms of medicinal natural products.</title>
        <authorList>
            <person name="Kim T."/>
        </authorList>
    </citation>
    <scope>NUCLEOTIDE SEQUENCE [LARGE SCALE GENOMIC DNA]</scope>
    <source>
        <strain evidence="10">TK-2024</strain>
        <tissue evidence="10">Old leaves</tissue>
    </source>
</reference>
<evidence type="ECO:0000256" key="7">
    <source>
        <dbReference type="ARBA" id="ARBA00023180"/>
    </source>
</evidence>
<evidence type="ECO:0000256" key="1">
    <source>
        <dbReference type="ARBA" id="ARBA00004479"/>
    </source>
</evidence>
<evidence type="ECO:0000256" key="3">
    <source>
        <dbReference type="ARBA" id="ARBA00022729"/>
    </source>
</evidence>
<keyword evidence="2 9" id="KW-0812">Transmembrane</keyword>
<evidence type="ECO:0000256" key="8">
    <source>
        <dbReference type="SAM" id="MobiDB-lite"/>
    </source>
</evidence>
<dbReference type="Proteomes" id="UP001472677">
    <property type="component" value="Unassembled WGS sequence"/>
</dbReference>
<keyword evidence="5 9" id="KW-0472">Membrane</keyword>
<keyword evidence="6" id="KW-0675">Receptor</keyword>
<proteinExistence type="predicted"/>
<keyword evidence="4 9" id="KW-1133">Transmembrane helix</keyword>
<keyword evidence="11" id="KW-1185">Reference proteome</keyword>
<dbReference type="PANTHER" id="PTHR48063">
    <property type="entry name" value="LRR RECEPTOR-LIKE KINASE"/>
    <property type="match status" value="1"/>
</dbReference>
<dbReference type="InterPro" id="IPR046956">
    <property type="entry name" value="RLP23-like"/>
</dbReference>
<dbReference type="PANTHER" id="PTHR48063:SF101">
    <property type="entry name" value="LRR RECEPTOR-LIKE SERINE_THREONINE-PROTEIN KINASE FLS2"/>
    <property type="match status" value="1"/>
</dbReference>
<evidence type="ECO:0000256" key="4">
    <source>
        <dbReference type="ARBA" id="ARBA00022989"/>
    </source>
</evidence>
<comment type="subcellular location">
    <subcellularLocation>
        <location evidence="1">Membrane</location>
        <topology evidence="1">Single-pass type I membrane protein</topology>
    </subcellularLocation>
</comment>
<evidence type="ECO:0000313" key="11">
    <source>
        <dbReference type="Proteomes" id="UP001472677"/>
    </source>
</evidence>
<feature type="transmembrane region" description="Helical" evidence="9">
    <location>
        <begin position="51"/>
        <end position="74"/>
    </location>
</feature>
<comment type="caution">
    <text evidence="10">The sequence shown here is derived from an EMBL/GenBank/DDBJ whole genome shotgun (WGS) entry which is preliminary data.</text>
</comment>
<evidence type="ECO:0000313" key="10">
    <source>
        <dbReference type="EMBL" id="KAK8521695.1"/>
    </source>
</evidence>
<protein>
    <submittedName>
        <fullName evidence="10">Uncharacterized protein</fullName>
    </submittedName>
</protein>
<gene>
    <name evidence="10" type="ORF">V6N12_066284</name>
</gene>
<keyword evidence="3" id="KW-0732">Signal</keyword>
<evidence type="ECO:0000256" key="9">
    <source>
        <dbReference type="SAM" id="Phobius"/>
    </source>
</evidence>